<evidence type="ECO:0000313" key="1">
    <source>
        <dbReference type="EMBL" id="KAJ8565408.1"/>
    </source>
</evidence>
<dbReference type="OrthoDB" id="42889at2759"/>
<protein>
    <submittedName>
        <fullName evidence="1">Uncharacterized protein</fullName>
    </submittedName>
</protein>
<accession>A0A9Q1MSU4</accession>
<keyword evidence="2" id="KW-1185">Reference proteome</keyword>
<evidence type="ECO:0000313" key="2">
    <source>
        <dbReference type="Proteomes" id="UP001152561"/>
    </source>
</evidence>
<name>A0A9Q1MSU4_9SOLA</name>
<gene>
    <name evidence="1" type="ORF">K7X08_007984</name>
</gene>
<dbReference type="AlphaFoldDB" id="A0A9Q1MSU4"/>
<sequence>MHLENKFQIHYPAEAIQKVDFSESKAQLLEAQKAELRCLLPRSLLNRVFSHPSDASGEDKDKSITMKEDEIYRVSSLLKELVGSGGEKQPTDGEVQAAIWEACGDSGAFQLFVDLLNMKMLDLEEGSGTELLEKACTAEITEDRIEYRINGIVQNHLLSRNRRSSIIYLAGRETTNSSLPEGSRACIAFSID</sequence>
<reference evidence="2" key="1">
    <citation type="journal article" date="2023" name="Proc. Natl. Acad. Sci. U.S.A.">
        <title>Genomic and structural basis for evolution of tropane alkaloid biosynthesis.</title>
        <authorList>
            <person name="Wanga Y.-J."/>
            <person name="Taina T."/>
            <person name="Yua J.-Y."/>
            <person name="Lia J."/>
            <person name="Xua B."/>
            <person name="Chenc J."/>
            <person name="D'Auriad J.C."/>
            <person name="Huanga J.-P."/>
            <person name="Huanga S.-X."/>
        </authorList>
    </citation>
    <scope>NUCLEOTIDE SEQUENCE [LARGE SCALE GENOMIC DNA]</scope>
    <source>
        <strain evidence="2">cv. KIB-2019</strain>
    </source>
</reference>
<proteinExistence type="predicted"/>
<dbReference type="EMBL" id="JAJAGQ010000004">
    <property type="protein sequence ID" value="KAJ8565408.1"/>
    <property type="molecule type" value="Genomic_DNA"/>
</dbReference>
<comment type="caution">
    <text evidence="1">The sequence shown here is derived from an EMBL/GenBank/DDBJ whole genome shotgun (WGS) entry which is preliminary data.</text>
</comment>
<organism evidence="1 2">
    <name type="scientific">Anisodus acutangulus</name>
    <dbReference type="NCBI Taxonomy" id="402998"/>
    <lineage>
        <taxon>Eukaryota</taxon>
        <taxon>Viridiplantae</taxon>
        <taxon>Streptophyta</taxon>
        <taxon>Embryophyta</taxon>
        <taxon>Tracheophyta</taxon>
        <taxon>Spermatophyta</taxon>
        <taxon>Magnoliopsida</taxon>
        <taxon>eudicotyledons</taxon>
        <taxon>Gunneridae</taxon>
        <taxon>Pentapetalae</taxon>
        <taxon>asterids</taxon>
        <taxon>lamiids</taxon>
        <taxon>Solanales</taxon>
        <taxon>Solanaceae</taxon>
        <taxon>Solanoideae</taxon>
        <taxon>Hyoscyameae</taxon>
        <taxon>Anisodus</taxon>
    </lineage>
</organism>
<dbReference type="Proteomes" id="UP001152561">
    <property type="component" value="Unassembled WGS sequence"/>
</dbReference>